<dbReference type="InterPro" id="IPR002645">
    <property type="entry name" value="STAS_dom"/>
</dbReference>
<feature type="domain" description="STAS" evidence="1">
    <location>
        <begin position="13"/>
        <end position="98"/>
    </location>
</feature>
<keyword evidence="3" id="KW-1185">Reference proteome</keyword>
<dbReference type="Proteomes" id="UP001595867">
    <property type="component" value="Unassembled WGS sequence"/>
</dbReference>
<dbReference type="SUPFAM" id="SSF52091">
    <property type="entry name" value="SpoIIaa-like"/>
    <property type="match status" value="1"/>
</dbReference>
<evidence type="ECO:0000259" key="1">
    <source>
        <dbReference type="PROSITE" id="PS50801"/>
    </source>
</evidence>
<reference evidence="3" key="1">
    <citation type="journal article" date="2019" name="Int. J. Syst. Evol. Microbiol.">
        <title>The Global Catalogue of Microorganisms (GCM) 10K type strain sequencing project: providing services to taxonomists for standard genome sequencing and annotation.</title>
        <authorList>
            <consortium name="The Broad Institute Genomics Platform"/>
            <consortium name="The Broad Institute Genome Sequencing Center for Infectious Disease"/>
            <person name="Wu L."/>
            <person name="Ma J."/>
        </authorList>
    </citation>
    <scope>NUCLEOTIDE SEQUENCE [LARGE SCALE GENOMIC DNA]</scope>
    <source>
        <strain evidence="3">TBRC 5832</strain>
    </source>
</reference>
<dbReference type="EMBL" id="JBHSBL010000002">
    <property type="protein sequence ID" value="MFC4063636.1"/>
    <property type="molecule type" value="Genomic_DNA"/>
</dbReference>
<proteinExistence type="predicted"/>
<protein>
    <submittedName>
        <fullName evidence="2">STAS domain-containing protein</fullName>
    </submittedName>
</protein>
<organism evidence="2 3">
    <name type="scientific">Actinoplanes subglobosus</name>
    <dbReference type="NCBI Taxonomy" id="1547892"/>
    <lineage>
        <taxon>Bacteria</taxon>
        <taxon>Bacillati</taxon>
        <taxon>Actinomycetota</taxon>
        <taxon>Actinomycetes</taxon>
        <taxon>Micromonosporales</taxon>
        <taxon>Micromonosporaceae</taxon>
        <taxon>Actinoplanes</taxon>
    </lineage>
</organism>
<sequence length="115" mass="12159">MAATTVDVGTAPDGTLVIHPHGGLDEADAVDLQRTLVHAIRHRRPLRLILDLVDVSDLAPINLGTLVAACALGDDHQVAVFLDHPRPHIADRLAAAGVPAHRLRHVNGGPPPARE</sequence>
<comment type="caution">
    <text evidence="2">The sequence shown here is derived from an EMBL/GenBank/DDBJ whole genome shotgun (WGS) entry which is preliminary data.</text>
</comment>
<accession>A0ABV8IHY6</accession>
<name>A0ABV8IHY6_9ACTN</name>
<dbReference type="PROSITE" id="PS50801">
    <property type="entry name" value="STAS"/>
    <property type="match status" value="1"/>
</dbReference>
<evidence type="ECO:0000313" key="3">
    <source>
        <dbReference type="Proteomes" id="UP001595867"/>
    </source>
</evidence>
<dbReference type="Gene3D" id="3.30.750.24">
    <property type="entry name" value="STAS domain"/>
    <property type="match status" value="1"/>
</dbReference>
<dbReference type="Pfam" id="PF01740">
    <property type="entry name" value="STAS"/>
    <property type="match status" value="1"/>
</dbReference>
<evidence type="ECO:0000313" key="2">
    <source>
        <dbReference type="EMBL" id="MFC4063636.1"/>
    </source>
</evidence>
<dbReference type="InterPro" id="IPR036513">
    <property type="entry name" value="STAS_dom_sf"/>
</dbReference>
<dbReference type="RefSeq" id="WP_378064672.1">
    <property type="nucleotide sequence ID" value="NZ_JBHSBL010000002.1"/>
</dbReference>
<gene>
    <name evidence="2" type="ORF">ACFO0C_01740</name>
</gene>